<feature type="region of interest" description="Disordered" evidence="1">
    <location>
        <begin position="1"/>
        <end position="41"/>
    </location>
</feature>
<dbReference type="Proteomes" id="UP000199103">
    <property type="component" value="Chromosome I"/>
</dbReference>
<organism evidence="3 4">
    <name type="scientific">Microlunatus soli</name>
    <dbReference type="NCBI Taxonomy" id="630515"/>
    <lineage>
        <taxon>Bacteria</taxon>
        <taxon>Bacillati</taxon>
        <taxon>Actinomycetota</taxon>
        <taxon>Actinomycetes</taxon>
        <taxon>Propionibacteriales</taxon>
        <taxon>Propionibacteriaceae</taxon>
        <taxon>Microlunatus</taxon>
    </lineage>
</organism>
<feature type="compositionally biased region" description="Gly residues" evidence="1">
    <location>
        <begin position="32"/>
        <end position="41"/>
    </location>
</feature>
<evidence type="ECO:0000313" key="3">
    <source>
        <dbReference type="EMBL" id="SDT13232.1"/>
    </source>
</evidence>
<evidence type="ECO:0000256" key="1">
    <source>
        <dbReference type="SAM" id="MobiDB-lite"/>
    </source>
</evidence>
<dbReference type="AlphaFoldDB" id="A0A1H1XVL8"/>
<dbReference type="Gene3D" id="2.30.110.10">
    <property type="entry name" value="Electron Transport, Fmn-binding Protein, Chain A"/>
    <property type="match status" value="1"/>
</dbReference>
<dbReference type="Pfam" id="PF01613">
    <property type="entry name" value="Flavin_Reduct"/>
    <property type="match status" value="1"/>
</dbReference>
<gene>
    <name evidence="3" type="ORF">SAMN04489812_4263</name>
</gene>
<name>A0A1H1XVL8_9ACTN</name>
<evidence type="ECO:0000259" key="2">
    <source>
        <dbReference type="SMART" id="SM00903"/>
    </source>
</evidence>
<dbReference type="GO" id="GO:0016646">
    <property type="term" value="F:oxidoreductase activity, acting on the CH-NH group of donors, NAD or NADP as acceptor"/>
    <property type="evidence" value="ECO:0007669"/>
    <property type="project" value="UniProtKB-ARBA"/>
</dbReference>
<dbReference type="GO" id="GO:0010181">
    <property type="term" value="F:FMN binding"/>
    <property type="evidence" value="ECO:0007669"/>
    <property type="project" value="InterPro"/>
</dbReference>
<dbReference type="InterPro" id="IPR002563">
    <property type="entry name" value="Flavin_Rdtase-like_dom"/>
</dbReference>
<protein>
    <submittedName>
        <fullName evidence="3">NADH-FMN oxidoreductase RutF, flavin reductase (DIM6/NTAB) family</fullName>
    </submittedName>
</protein>
<dbReference type="STRING" id="630515.SAMN04489812_4263"/>
<feature type="domain" description="Flavin reductase like" evidence="2">
    <location>
        <begin position="68"/>
        <end position="218"/>
    </location>
</feature>
<evidence type="ECO:0000313" key="4">
    <source>
        <dbReference type="Proteomes" id="UP000199103"/>
    </source>
</evidence>
<sequence>MPDDVEFGPQYDAGTTVLGPLNRPPDRPTSGPSGGSANGVGYKGVVSIHAEHPFLTPEPDRDPIRRARGRLNAPVTIWASGSERDRAGLTVSSMIIAEGDPGEVIGLVNPESSLGESIADAGTVAISVLGGQHRQIADVFAGVTPSPGGKFRTGRWGQTEWGPVAEGAPAWIGARLLDGEPERAGWALLVRARIEKVVLADLTEADQALGYLRGRYQFPSW</sequence>
<proteinExistence type="predicted"/>
<reference evidence="3 4" key="1">
    <citation type="submission" date="2016-10" db="EMBL/GenBank/DDBJ databases">
        <authorList>
            <person name="de Groot N.N."/>
        </authorList>
    </citation>
    <scope>NUCLEOTIDE SEQUENCE [LARGE SCALE GENOMIC DNA]</scope>
    <source>
        <strain evidence="3 4">DSM 21800</strain>
    </source>
</reference>
<keyword evidence="4" id="KW-1185">Reference proteome</keyword>
<dbReference type="InterPro" id="IPR012349">
    <property type="entry name" value="Split_barrel_FMN-bd"/>
</dbReference>
<dbReference type="SMART" id="SM00903">
    <property type="entry name" value="Flavin_Reduct"/>
    <property type="match status" value="1"/>
</dbReference>
<accession>A0A1H1XVL8</accession>
<dbReference type="EMBL" id="LT629772">
    <property type="protein sequence ID" value="SDT13232.1"/>
    <property type="molecule type" value="Genomic_DNA"/>
</dbReference>
<dbReference type="SUPFAM" id="SSF50475">
    <property type="entry name" value="FMN-binding split barrel"/>
    <property type="match status" value="1"/>
</dbReference>